<comment type="catalytic activity">
    <reaction evidence="10">
        <text>O-phospho-L-seryl-[protein] + H2O = L-seryl-[protein] + phosphate</text>
        <dbReference type="Rhea" id="RHEA:20629"/>
        <dbReference type="Rhea" id="RHEA-COMP:9863"/>
        <dbReference type="Rhea" id="RHEA-COMP:11604"/>
        <dbReference type="ChEBI" id="CHEBI:15377"/>
        <dbReference type="ChEBI" id="CHEBI:29999"/>
        <dbReference type="ChEBI" id="CHEBI:43474"/>
        <dbReference type="ChEBI" id="CHEBI:83421"/>
        <dbReference type="EC" id="3.1.3.16"/>
    </reaction>
</comment>
<dbReference type="PANTHER" id="PTHR13832:SF760">
    <property type="entry name" value="PROTEIN PHOSPHATASE 2C 42-RELATED"/>
    <property type="match status" value="1"/>
</dbReference>
<dbReference type="PANTHER" id="PTHR13832">
    <property type="entry name" value="PROTEIN PHOSPHATASE 2C"/>
    <property type="match status" value="1"/>
</dbReference>
<feature type="compositionally biased region" description="Basic and acidic residues" evidence="13">
    <location>
        <begin position="428"/>
        <end position="442"/>
    </location>
</feature>
<accession>A0A1Z5RDQ7</accession>
<name>A0A1Z5RDQ7_SORBI</name>
<dbReference type="SMART" id="SM00332">
    <property type="entry name" value="PP2Cc"/>
    <property type="match status" value="1"/>
</dbReference>
<dbReference type="Proteomes" id="UP000000768">
    <property type="component" value="Chromosome 6"/>
</dbReference>
<protein>
    <recommendedName>
        <fullName evidence="4">protein-serine/threonine phosphatase</fullName>
        <ecNumber evidence="4">3.1.3.16</ecNumber>
    </recommendedName>
</protein>
<dbReference type="Pfam" id="PF00481">
    <property type="entry name" value="PP2C"/>
    <property type="match status" value="1"/>
</dbReference>
<evidence type="ECO:0000256" key="9">
    <source>
        <dbReference type="ARBA" id="ARBA00023211"/>
    </source>
</evidence>
<comment type="cofactor">
    <cofactor evidence="1">
        <name>Mn(2+)</name>
        <dbReference type="ChEBI" id="CHEBI:29035"/>
    </cofactor>
</comment>
<organism evidence="16 17">
    <name type="scientific">Sorghum bicolor</name>
    <name type="common">Sorghum</name>
    <name type="synonym">Sorghum vulgare</name>
    <dbReference type="NCBI Taxonomy" id="4558"/>
    <lineage>
        <taxon>Eukaryota</taxon>
        <taxon>Viridiplantae</taxon>
        <taxon>Streptophyta</taxon>
        <taxon>Embryophyta</taxon>
        <taxon>Tracheophyta</taxon>
        <taxon>Spermatophyta</taxon>
        <taxon>Magnoliopsida</taxon>
        <taxon>Liliopsida</taxon>
        <taxon>Poales</taxon>
        <taxon>Poaceae</taxon>
        <taxon>PACMAD clade</taxon>
        <taxon>Panicoideae</taxon>
        <taxon>Andropogonodae</taxon>
        <taxon>Andropogoneae</taxon>
        <taxon>Sorghinae</taxon>
        <taxon>Sorghum</taxon>
    </lineage>
</organism>
<dbReference type="InterPro" id="IPR036457">
    <property type="entry name" value="PPM-type-like_dom_sf"/>
</dbReference>
<evidence type="ECO:0000256" key="7">
    <source>
        <dbReference type="ARBA" id="ARBA00022842"/>
    </source>
</evidence>
<evidence type="ECO:0000256" key="6">
    <source>
        <dbReference type="ARBA" id="ARBA00022801"/>
    </source>
</evidence>
<dbReference type="AlphaFoldDB" id="A0A1Z5RDQ7"/>
<dbReference type="PROSITE" id="PS51746">
    <property type="entry name" value="PPM_2"/>
    <property type="match status" value="1"/>
</dbReference>
<comment type="similarity">
    <text evidence="3 12">Belongs to the PP2C family.</text>
</comment>
<feature type="region of interest" description="Disordered" evidence="13">
    <location>
        <begin position="373"/>
        <end position="442"/>
    </location>
</feature>
<keyword evidence="5" id="KW-0479">Metal-binding</keyword>
<reference evidence="17" key="2">
    <citation type="journal article" date="2018" name="Plant J.">
        <title>The Sorghum bicolor reference genome: improved assembly, gene annotations, a transcriptome atlas, and signatures of genome organization.</title>
        <authorList>
            <person name="McCormick R.F."/>
            <person name="Truong S.K."/>
            <person name="Sreedasyam A."/>
            <person name="Jenkins J."/>
            <person name="Shu S."/>
            <person name="Sims D."/>
            <person name="Kennedy M."/>
            <person name="Amirebrahimi M."/>
            <person name="Weers B.D."/>
            <person name="McKinley B."/>
            <person name="Mattison A."/>
            <person name="Morishige D.T."/>
            <person name="Grimwood J."/>
            <person name="Schmutz J."/>
            <person name="Mullet J.E."/>
        </authorList>
    </citation>
    <scope>NUCLEOTIDE SEQUENCE [LARGE SCALE GENOMIC DNA]</scope>
    <source>
        <strain evidence="17">cv. BTx623</strain>
    </source>
</reference>
<feature type="compositionally biased region" description="Low complexity" evidence="13">
    <location>
        <begin position="406"/>
        <end position="415"/>
    </location>
</feature>
<evidence type="ECO:0000259" key="15">
    <source>
        <dbReference type="PROSITE" id="PS51746"/>
    </source>
</evidence>
<evidence type="ECO:0000256" key="12">
    <source>
        <dbReference type="RuleBase" id="RU003465"/>
    </source>
</evidence>
<keyword evidence="6 12" id="KW-0378">Hydrolase</keyword>
<feature type="chain" id="PRO_5013300912" description="protein-serine/threonine phosphatase" evidence="14">
    <location>
        <begin position="21"/>
        <end position="442"/>
    </location>
</feature>
<sequence>MGRPHSLILSLAQSLSLSLSLSYEDSPGSRISSFAMALAVPVTLKTTEEGGNERFDYAVSAMQGYRQNMEDAHAIVLNLDAATGTSFFGVYDGHGGPAVSKYCARHLHTELLRHESFRDNLQTAIEGTFLRMDEMMKDRSAGWELSGYGGNDNWKAYKKALRWSLLLPFFCQKPDYPGPENDGCTACVVLMRGNQIIVGNAGDSRCVLSRNNVAVTLSTDFKPSLDAERARIVAAGHEVTFSERGNMHRIDDGIAVSRSLGDLLYKDKHDLDPQQQAITAFPEVRTEQITQDDQFLIIACDGIWDCLSSQQAVDFIRIYLNSDVGLAFICEALLGHCLSHPRGRDNMTVVLVRFKTPGACQVRLPRPINQAAAARAAAEQERAAAEQERAAAEQEQAAEEQERAATEQAAATRAASTSAPSSPSFRRPKTEESPKSSKSSEL</sequence>
<dbReference type="Gene3D" id="3.60.40.10">
    <property type="entry name" value="PPM-type phosphatase domain"/>
    <property type="match status" value="1"/>
</dbReference>
<gene>
    <name evidence="16" type="ORF">SORBI_3006G137000</name>
</gene>
<evidence type="ECO:0000256" key="13">
    <source>
        <dbReference type="SAM" id="MobiDB-lite"/>
    </source>
</evidence>
<evidence type="ECO:0000256" key="4">
    <source>
        <dbReference type="ARBA" id="ARBA00013081"/>
    </source>
</evidence>
<evidence type="ECO:0000256" key="2">
    <source>
        <dbReference type="ARBA" id="ARBA00001946"/>
    </source>
</evidence>
<feature type="domain" description="PPM-type phosphatase" evidence="15">
    <location>
        <begin position="56"/>
        <end position="354"/>
    </location>
</feature>
<evidence type="ECO:0000256" key="14">
    <source>
        <dbReference type="SAM" id="SignalP"/>
    </source>
</evidence>
<evidence type="ECO:0000256" key="10">
    <source>
        <dbReference type="ARBA" id="ARBA00047761"/>
    </source>
</evidence>
<keyword evidence="17" id="KW-1185">Reference proteome</keyword>
<evidence type="ECO:0000256" key="11">
    <source>
        <dbReference type="ARBA" id="ARBA00048336"/>
    </source>
</evidence>
<dbReference type="InterPro" id="IPR001932">
    <property type="entry name" value="PPM-type_phosphatase-like_dom"/>
</dbReference>
<dbReference type="PROSITE" id="PS01032">
    <property type="entry name" value="PPM_1"/>
    <property type="match status" value="1"/>
</dbReference>
<dbReference type="InterPro" id="IPR015655">
    <property type="entry name" value="PP2C"/>
</dbReference>
<keyword evidence="14" id="KW-0732">Signal</keyword>
<feature type="signal peptide" evidence="14">
    <location>
        <begin position="1"/>
        <end position="20"/>
    </location>
</feature>
<keyword evidence="7" id="KW-0460">Magnesium</keyword>
<evidence type="ECO:0000313" key="16">
    <source>
        <dbReference type="EMBL" id="OQU81890.1"/>
    </source>
</evidence>
<dbReference type="Gramene" id="OQU81890">
    <property type="protein sequence ID" value="OQU81890"/>
    <property type="gene ID" value="SORBI_3006G137000"/>
</dbReference>
<dbReference type="FunCoup" id="A0A1Z5RDQ7">
    <property type="interactions" value="130"/>
</dbReference>
<reference evidence="16 17" key="1">
    <citation type="journal article" date="2009" name="Nature">
        <title>The Sorghum bicolor genome and the diversification of grasses.</title>
        <authorList>
            <person name="Paterson A.H."/>
            <person name="Bowers J.E."/>
            <person name="Bruggmann R."/>
            <person name="Dubchak I."/>
            <person name="Grimwood J."/>
            <person name="Gundlach H."/>
            <person name="Haberer G."/>
            <person name="Hellsten U."/>
            <person name="Mitros T."/>
            <person name="Poliakov A."/>
            <person name="Schmutz J."/>
            <person name="Spannagl M."/>
            <person name="Tang H."/>
            <person name="Wang X."/>
            <person name="Wicker T."/>
            <person name="Bharti A.K."/>
            <person name="Chapman J."/>
            <person name="Feltus F.A."/>
            <person name="Gowik U."/>
            <person name="Grigoriev I.V."/>
            <person name="Lyons E."/>
            <person name="Maher C.A."/>
            <person name="Martis M."/>
            <person name="Narechania A."/>
            <person name="Otillar R.P."/>
            <person name="Penning B.W."/>
            <person name="Salamov A.A."/>
            <person name="Wang Y."/>
            <person name="Zhang L."/>
            <person name="Carpita N.C."/>
            <person name="Freeling M."/>
            <person name="Gingle A.R."/>
            <person name="Hash C.T."/>
            <person name="Keller B."/>
            <person name="Klein P."/>
            <person name="Kresovich S."/>
            <person name="McCann M.C."/>
            <person name="Ming R."/>
            <person name="Peterson D.G."/>
            <person name="Mehboob-ur-Rahman"/>
            <person name="Ware D."/>
            <person name="Westhoff P."/>
            <person name="Mayer K.F."/>
            <person name="Messing J."/>
            <person name="Rokhsar D.S."/>
        </authorList>
    </citation>
    <scope>NUCLEOTIDE SEQUENCE [LARGE SCALE GENOMIC DNA]</scope>
    <source>
        <strain evidence="17">cv. BTx623</strain>
    </source>
</reference>
<evidence type="ECO:0000256" key="5">
    <source>
        <dbReference type="ARBA" id="ARBA00022723"/>
    </source>
</evidence>
<dbReference type="GO" id="GO:0004722">
    <property type="term" value="F:protein serine/threonine phosphatase activity"/>
    <property type="evidence" value="ECO:0000318"/>
    <property type="project" value="GO_Central"/>
</dbReference>
<proteinExistence type="inferred from homology"/>
<evidence type="ECO:0000256" key="8">
    <source>
        <dbReference type="ARBA" id="ARBA00022912"/>
    </source>
</evidence>
<dbReference type="ExpressionAtlas" id="A0A1Z5RDQ7">
    <property type="expression patterns" value="baseline"/>
</dbReference>
<dbReference type="GO" id="GO:0046872">
    <property type="term" value="F:metal ion binding"/>
    <property type="evidence" value="ECO:0007669"/>
    <property type="project" value="UniProtKB-KW"/>
</dbReference>
<dbReference type="InParanoid" id="A0A1Z5RDQ7"/>
<keyword evidence="8 12" id="KW-0904">Protein phosphatase</keyword>
<evidence type="ECO:0000256" key="1">
    <source>
        <dbReference type="ARBA" id="ARBA00001936"/>
    </source>
</evidence>
<dbReference type="EC" id="3.1.3.16" evidence="4"/>
<dbReference type="EMBL" id="CM000765">
    <property type="protein sequence ID" value="OQU81890.1"/>
    <property type="molecule type" value="Genomic_DNA"/>
</dbReference>
<comment type="cofactor">
    <cofactor evidence="2">
        <name>Mg(2+)</name>
        <dbReference type="ChEBI" id="CHEBI:18420"/>
    </cofactor>
</comment>
<dbReference type="SUPFAM" id="SSF81606">
    <property type="entry name" value="PP2C-like"/>
    <property type="match status" value="1"/>
</dbReference>
<dbReference type="CDD" id="cd00143">
    <property type="entry name" value="PP2Cc"/>
    <property type="match status" value="1"/>
</dbReference>
<evidence type="ECO:0000313" key="17">
    <source>
        <dbReference type="Proteomes" id="UP000000768"/>
    </source>
</evidence>
<keyword evidence="9" id="KW-0464">Manganese</keyword>
<evidence type="ECO:0000256" key="3">
    <source>
        <dbReference type="ARBA" id="ARBA00006702"/>
    </source>
</evidence>
<dbReference type="InterPro" id="IPR000222">
    <property type="entry name" value="PP2C_BS"/>
</dbReference>
<dbReference type="GO" id="GO:0007165">
    <property type="term" value="P:signal transduction"/>
    <property type="evidence" value="ECO:0000318"/>
    <property type="project" value="GO_Central"/>
</dbReference>
<feature type="compositionally biased region" description="Basic and acidic residues" evidence="13">
    <location>
        <begin position="378"/>
        <end position="392"/>
    </location>
</feature>
<comment type="catalytic activity">
    <reaction evidence="11">
        <text>O-phospho-L-threonyl-[protein] + H2O = L-threonyl-[protein] + phosphate</text>
        <dbReference type="Rhea" id="RHEA:47004"/>
        <dbReference type="Rhea" id="RHEA-COMP:11060"/>
        <dbReference type="Rhea" id="RHEA-COMP:11605"/>
        <dbReference type="ChEBI" id="CHEBI:15377"/>
        <dbReference type="ChEBI" id="CHEBI:30013"/>
        <dbReference type="ChEBI" id="CHEBI:43474"/>
        <dbReference type="ChEBI" id="CHEBI:61977"/>
        <dbReference type="EC" id="3.1.3.16"/>
    </reaction>
</comment>